<dbReference type="GO" id="GO:0003677">
    <property type="term" value="F:DNA binding"/>
    <property type="evidence" value="ECO:0007669"/>
    <property type="project" value="InterPro"/>
</dbReference>
<dbReference type="PANTHER" id="PTHR14628">
    <property type="entry name" value="BEN DOMAIN-CONTAINING PROTEIN 5"/>
    <property type="match status" value="1"/>
</dbReference>
<protein>
    <recommendedName>
        <fullName evidence="1">BEN domain-containing protein</fullName>
    </recommendedName>
</protein>
<dbReference type="SMART" id="SM01025">
    <property type="entry name" value="BEN"/>
    <property type="match status" value="1"/>
</dbReference>
<dbReference type="AlphaFoldDB" id="A0A090XA46"/>
<organism evidence="2">
    <name type="scientific">Ixodes ricinus</name>
    <name type="common">Common tick</name>
    <name type="synonym">Acarus ricinus</name>
    <dbReference type="NCBI Taxonomy" id="34613"/>
    <lineage>
        <taxon>Eukaryota</taxon>
        <taxon>Metazoa</taxon>
        <taxon>Ecdysozoa</taxon>
        <taxon>Arthropoda</taxon>
        <taxon>Chelicerata</taxon>
        <taxon>Arachnida</taxon>
        <taxon>Acari</taxon>
        <taxon>Parasitiformes</taxon>
        <taxon>Ixodida</taxon>
        <taxon>Ixodoidea</taxon>
        <taxon>Ixodidae</taxon>
        <taxon>Ixodinae</taxon>
        <taxon>Ixodes</taxon>
    </lineage>
</organism>
<dbReference type="InterPro" id="IPR018379">
    <property type="entry name" value="BEN_domain"/>
</dbReference>
<sequence>LYEVRQGNIHLGDDVYLSEAKMTHLLKLPSDQRFTKDLMRCIWSIEDLQQRSVTGQASRRLAKLGAVAKQALTPRKVAAVKNALSYYIQHHPNPQAANLQEDHAVRVRQMNNIMTNFLSDLGRPARRRSAE</sequence>
<name>A0A090XA46_IXORI</name>
<dbReference type="PROSITE" id="PS51457">
    <property type="entry name" value="BEN"/>
    <property type="match status" value="1"/>
</dbReference>
<accession>A0A090XA46</accession>
<dbReference type="GO" id="GO:0045892">
    <property type="term" value="P:negative regulation of DNA-templated transcription"/>
    <property type="evidence" value="ECO:0007669"/>
    <property type="project" value="InterPro"/>
</dbReference>
<dbReference type="Gene3D" id="1.10.10.2590">
    <property type="entry name" value="BEN domain"/>
    <property type="match status" value="1"/>
</dbReference>
<proteinExistence type="evidence at transcript level"/>
<dbReference type="PANTHER" id="PTHR14628:SF1">
    <property type="entry name" value="BEN DOMAIN-CONTAINING PROTEIN 5"/>
    <property type="match status" value="1"/>
</dbReference>
<reference evidence="2" key="1">
    <citation type="journal article" date="2015" name="PLoS Negl. Trop. Dis.">
        <title>Deep Sequencing Analysis of the Ixodes ricinus Haemocytome.</title>
        <authorList>
            <person name="Kotsyfakis M."/>
            <person name="Kopacek P."/>
            <person name="Franta Z."/>
            <person name="Pedra J.H."/>
            <person name="Ribeiro J.M."/>
        </authorList>
    </citation>
    <scope>NUCLEOTIDE SEQUENCE</scope>
</reference>
<dbReference type="InterPro" id="IPR040391">
    <property type="entry name" value="BEND5"/>
</dbReference>
<evidence type="ECO:0000259" key="1">
    <source>
        <dbReference type="PROSITE" id="PS51457"/>
    </source>
</evidence>
<dbReference type="EMBL" id="GBIH01000969">
    <property type="protein sequence ID" value="JAC93741.1"/>
    <property type="molecule type" value="mRNA"/>
</dbReference>
<feature type="domain" description="BEN" evidence="1">
    <location>
        <begin position="12"/>
        <end position="128"/>
    </location>
</feature>
<evidence type="ECO:0000313" key="2">
    <source>
        <dbReference type="EMBL" id="JAC93741.1"/>
    </source>
</evidence>
<feature type="non-terminal residue" evidence="2">
    <location>
        <position position="1"/>
    </location>
</feature>